<dbReference type="InterPro" id="IPR032823">
    <property type="entry name" value="BCA_ABC_TP_C"/>
</dbReference>
<keyword evidence="2" id="KW-0813">Transport</keyword>
<dbReference type="Pfam" id="PF00005">
    <property type="entry name" value="ABC_tran"/>
    <property type="match status" value="1"/>
</dbReference>
<dbReference type="PANTHER" id="PTHR45772:SF11">
    <property type="entry name" value="HIGH-AFFINITY BRANCHED-CHAIN AMINO ACID TRANSPORT ATP-BINDING PROTEIN LIVG"/>
    <property type="match status" value="1"/>
</dbReference>
<dbReference type="HOGENOM" id="CLU_000604_1_2_5"/>
<gene>
    <name evidence="9" type="ordered locus">B488_10270</name>
</gene>
<keyword evidence="7" id="KW-0472">Membrane</keyword>
<evidence type="ECO:0000313" key="9">
    <source>
        <dbReference type="EMBL" id="AGA65019.1"/>
    </source>
</evidence>
<dbReference type="SUPFAM" id="SSF52540">
    <property type="entry name" value="P-loop containing nucleoside triphosphate hydrolases"/>
    <property type="match status" value="1"/>
</dbReference>
<evidence type="ECO:0000259" key="8">
    <source>
        <dbReference type="PROSITE" id="PS50893"/>
    </source>
</evidence>
<dbReference type="Gene3D" id="3.40.50.300">
    <property type="entry name" value="P-loop containing nucleotide triphosphate hydrolases"/>
    <property type="match status" value="1"/>
</dbReference>
<reference evidence="9 10" key="1">
    <citation type="journal article" date="2012" name="Stand. Genomic Sci.">
        <title>Complete genome sequence of Liberibacter crescens BT-1.</title>
        <authorList>
            <person name="Leonard M.T."/>
            <person name="Fagen J.R."/>
            <person name="Davis-Richardson A.G."/>
            <person name="Davis M.J."/>
            <person name="Triplett E.W."/>
        </authorList>
    </citation>
    <scope>NUCLEOTIDE SEQUENCE [LARGE SCALE GENOMIC DNA]</scope>
    <source>
        <strain evidence="9 10">BT-1</strain>
    </source>
</reference>
<evidence type="ECO:0000256" key="2">
    <source>
        <dbReference type="ARBA" id="ARBA00022448"/>
    </source>
</evidence>
<evidence type="ECO:0000256" key="4">
    <source>
        <dbReference type="ARBA" id="ARBA00022840"/>
    </source>
</evidence>
<proteinExistence type="inferred from homology"/>
<evidence type="ECO:0000256" key="6">
    <source>
        <dbReference type="SAM" id="MobiDB-lite"/>
    </source>
</evidence>
<dbReference type="Pfam" id="PF12399">
    <property type="entry name" value="BCA_ABC_TP_C"/>
    <property type="match status" value="1"/>
</dbReference>
<dbReference type="FunFam" id="3.40.50.300:FF:000421">
    <property type="entry name" value="Branched-chain amino acid ABC transporter ATP-binding protein"/>
    <property type="match status" value="1"/>
</dbReference>
<name>L0EU16_LIBCB</name>
<organism evidence="9 10">
    <name type="scientific">Liberibacter crescens (strain BT-1)</name>
    <dbReference type="NCBI Taxonomy" id="1215343"/>
    <lineage>
        <taxon>Bacteria</taxon>
        <taxon>Pseudomonadati</taxon>
        <taxon>Pseudomonadota</taxon>
        <taxon>Alphaproteobacteria</taxon>
        <taxon>Hyphomicrobiales</taxon>
        <taxon>Rhizobiaceae</taxon>
        <taxon>Liberibacter</taxon>
    </lineage>
</organism>
<comment type="similarity">
    <text evidence="1">Belongs to the ABC transporter superfamily.</text>
</comment>
<evidence type="ECO:0000256" key="1">
    <source>
        <dbReference type="ARBA" id="ARBA00005417"/>
    </source>
</evidence>
<evidence type="ECO:0000256" key="5">
    <source>
        <dbReference type="ARBA" id="ARBA00022970"/>
    </source>
</evidence>
<dbReference type="Proteomes" id="UP000010799">
    <property type="component" value="Chromosome"/>
</dbReference>
<dbReference type="InterPro" id="IPR003593">
    <property type="entry name" value="AAA+_ATPase"/>
</dbReference>
<dbReference type="InterPro" id="IPR003439">
    <property type="entry name" value="ABC_transporter-like_ATP-bd"/>
</dbReference>
<dbReference type="GO" id="GO:0016887">
    <property type="term" value="F:ATP hydrolysis activity"/>
    <property type="evidence" value="ECO:0007669"/>
    <property type="project" value="InterPro"/>
</dbReference>
<feature type="domain" description="ABC transporter" evidence="8">
    <location>
        <begin position="15"/>
        <end position="272"/>
    </location>
</feature>
<dbReference type="CDD" id="cd03219">
    <property type="entry name" value="ABC_Mj1267_LivG_branched"/>
    <property type="match status" value="1"/>
</dbReference>
<dbReference type="GO" id="GO:0005304">
    <property type="term" value="F:L-valine transmembrane transporter activity"/>
    <property type="evidence" value="ECO:0007669"/>
    <property type="project" value="TreeGrafter"/>
</dbReference>
<dbReference type="GO" id="GO:1903805">
    <property type="term" value="P:L-valine import across plasma membrane"/>
    <property type="evidence" value="ECO:0007669"/>
    <property type="project" value="TreeGrafter"/>
</dbReference>
<dbReference type="GO" id="GO:1903806">
    <property type="term" value="P:L-isoleucine import across plasma membrane"/>
    <property type="evidence" value="ECO:0007669"/>
    <property type="project" value="TreeGrafter"/>
</dbReference>
<dbReference type="AlphaFoldDB" id="L0EU16"/>
<protein>
    <submittedName>
        <fullName evidence="9">Branched-chain amino acid transport ATP-binding protein LivG</fullName>
    </submittedName>
</protein>
<dbReference type="GO" id="GO:0015188">
    <property type="term" value="F:L-isoleucine transmembrane transporter activity"/>
    <property type="evidence" value="ECO:0007669"/>
    <property type="project" value="TreeGrafter"/>
</dbReference>
<dbReference type="GO" id="GO:0015808">
    <property type="term" value="P:L-alanine transport"/>
    <property type="evidence" value="ECO:0007669"/>
    <property type="project" value="TreeGrafter"/>
</dbReference>
<dbReference type="SMART" id="SM00382">
    <property type="entry name" value="AAA"/>
    <property type="match status" value="1"/>
</dbReference>
<keyword evidence="10" id="KW-1185">Reference proteome</keyword>
<dbReference type="GO" id="GO:0005524">
    <property type="term" value="F:ATP binding"/>
    <property type="evidence" value="ECO:0007669"/>
    <property type="project" value="UniProtKB-KW"/>
</dbReference>
<keyword evidence="5" id="KW-0029">Amino-acid transport</keyword>
<evidence type="ECO:0000313" key="10">
    <source>
        <dbReference type="Proteomes" id="UP000010799"/>
    </source>
</evidence>
<keyword evidence="3" id="KW-0547">Nucleotide-binding</keyword>
<feature type="transmembrane region" description="Helical" evidence="7">
    <location>
        <begin position="20"/>
        <end position="38"/>
    </location>
</feature>
<keyword evidence="7" id="KW-1133">Transmembrane helix</keyword>
<dbReference type="PATRIC" id="fig|1215343.11.peg.1055"/>
<dbReference type="EMBL" id="CP003789">
    <property type="protein sequence ID" value="AGA65019.1"/>
    <property type="molecule type" value="Genomic_DNA"/>
</dbReference>
<keyword evidence="7" id="KW-0812">Transmembrane</keyword>
<dbReference type="InterPro" id="IPR027417">
    <property type="entry name" value="P-loop_NTPase"/>
</dbReference>
<accession>L0EU16</accession>
<dbReference type="eggNOG" id="COG0411">
    <property type="taxonomic scope" value="Bacteria"/>
</dbReference>
<evidence type="ECO:0000256" key="3">
    <source>
        <dbReference type="ARBA" id="ARBA00022741"/>
    </source>
</evidence>
<dbReference type="GO" id="GO:0042941">
    <property type="term" value="P:D-alanine transmembrane transport"/>
    <property type="evidence" value="ECO:0007669"/>
    <property type="project" value="TreeGrafter"/>
</dbReference>
<dbReference type="STRING" id="1215343.B488_10270"/>
<dbReference type="GO" id="GO:0005886">
    <property type="term" value="C:plasma membrane"/>
    <property type="evidence" value="ECO:0007669"/>
    <property type="project" value="TreeGrafter"/>
</dbReference>
<keyword evidence="4 9" id="KW-0067">ATP-binding</keyword>
<sequence>MVLVVKKSLESDFILKVQNLSMTFGGLIAIGSLSFDIMRGKITALIGPNGAGKTTVFNCITGFYKPKTGILLLKDASGKQYFLEKMSDFSIARNAKVVRTFQNVRLFPGLTVLENLMVSQHNYLSRASGYGVFGLLNLDVYKNSTNEAVQKAYYWLERIGLVDRANDLASDLPYGSQRYLEIARAMCAEPNLLCLDEPAAGLNISESLVLNELLVGICKDMGTSVMLIEHDMSVVMEISDHVIVLEYGVRIADGSPEEIRNDPKVISAYLGRDDDDDNDDDLKNDHQNVGSLL</sequence>
<evidence type="ECO:0000256" key="7">
    <source>
        <dbReference type="SAM" id="Phobius"/>
    </source>
</evidence>
<dbReference type="GO" id="GO:0015192">
    <property type="term" value="F:L-phenylalanine transmembrane transporter activity"/>
    <property type="evidence" value="ECO:0007669"/>
    <property type="project" value="TreeGrafter"/>
</dbReference>
<dbReference type="KEGG" id="lcc:B488_10270"/>
<dbReference type="PROSITE" id="PS50893">
    <property type="entry name" value="ABC_TRANSPORTER_2"/>
    <property type="match status" value="1"/>
</dbReference>
<dbReference type="InterPro" id="IPR051120">
    <property type="entry name" value="ABC_AA/LPS_Transport"/>
</dbReference>
<feature type="region of interest" description="Disordered" evidence="6">
    <location>
        <begin position="271"/>
        <end position="293"/>
    </location>
</feature>
<dbReference type="PANTHER" id="PTHR45772">
    <property type="entry name" value="CONSERVED COMPONENT OF ABC TRANSPORTER FOR NATURAL AMINO ACIDS-RELATED"/>
    <property type="match status" value="1"/>
</dbReference>